<proteinExistence type="predicted"/>
<gene>
    <name evidence="2" type="ORF">Tci_925687</name>
</gene>
<name>A0A699X741_TANCI</name>
<organism evidence="2">
    <name type="scientific">Tanacetum cinerariifolium</name>
    <name type="common">Dalmatian daisy</name>
    <name type="synonym">Chrysanthemum cinerariifolium</name>
    <dbReference type="NCBI Taxonomy" id="118510"/>
    <lineage>
        <taxon>Eukaryota</taxon>
        <taxon>Viridiplantae</taxon>
        <taxon>Streptophyta</taxon>
        <taxon>Embryophyta</taxon>
        <taxon>Tracheophyta</taxon>
        <taxon>Spermatophyta</taxon>
        <taxon>Magnoliopsida</taxon>
        <taxon>eudicotyledons</taxon>
        <taxon>Gunneridae</taxon>
        <taxon>Pentapetalae</taxon>
        <taxon>asterids</taxon>
        <taxon>campanulids</taxon>
        <taxon>Asterales</taxon>
        <taxon>Asteraceae</taxon>
        <taxon>Asteroideae</taxon>
        <taxon>Anthemideae</taxon>
        <taxon>Anthemidinae</taxon>
        <taxon>Tanacetum</taxon>
    </lineage>
</organism>
<comment type="caution">
    <text evidence="2">The sequence shown here is derived from an EMBL/GenBank/DDBJ whole genome shotgun (WGS) entry which is preliminary data.</text>
</comment>
<feature type="region of interest" description="Disordered" evidence="1">
    <location>
        <begin position="42"/>
        <end position="69"/>
    </location>
</feature>
<sequence length="88" mass="9807">LIINHQQYHDEHQRGPHPEQLLKPVEAHELGKAEVAQRVGGGLGRVGGRVHGHPAQAHQQHVDEHGGPVDAARRANGRRHRLSAWRGW</sequence>
<feature type="non-terminal residue" evidence="2">
    <location>
        <position position="1"/>
    </location>
</feature>
<protein>
    <submittedName>
        <fullName evidence="2">Uncharacterized protein</fullName>
    </submittedName>
</protein>
<dbReference type="EMBL" id="BKCJ011797652">
    <property type="protein sequence ID" value="GFD53718.1"/>
    <property type="molecule type" value="Genomic_DNA"/>
</dbReference>
<reference evidence="2" key="1">
    <citation type="journal article" date="2019" name="Sci. Rep.">
        <title>Draft genome of Tanacetum cinerariifolium, the natural source of mosquito coil.</title>
        <authorList>
            <person name="Yamashiro T."/>
            <person name="Shiraishi A."/>
            <person name="Satake H."/>
            <person name="Nakayama K."/>
        </authorList>
    </citation>
    <scope>NUCLEOTIDE SEQUENCE</scope>
</reference>
<accession>A0A699X741</accession>
<evidence type="ECO:0000256" key="1">
    <source>
        <dbReference type="SAM" id="MobiDB-lite"/>
    </source>
</evidence>
<dbReference type="AlphaFoldDB" id="A0A699X741"/>
<feature type="compositionally biased region" description="Basic and acidic residues" evidence="1">
    <location>
        <begin position="60"/>
        <end position="69"/>
    </location>
</feature>
<evidence type="ECO:0000313" key="2">
    <source>
        <dbReference type="EMBL" id="GFD53718.1"/>
    </source>
</evidence>